<protein>
    <submittedName>
        <fullName evidence="1">Uncharacterized protein</fullName>
    </submittedName>
</protein>
<dbReference type="EMBL" id="NAJP01000002">
    <property type="protein sequence ID" value="TKA48916.1"/>
    <property type="molecule type" value="Genomic_DNA"/>
</dbReference>
<comment type="caution">
    <text evidence="1">The sequence shown here is derived from an EMBL/GenBank/DDBJ whole genome shotgun (WGS) entry which is preliminary data.</text>
</comment>
<proteinExistence type="predicted"/>
<dbReference type="OrthoDB" id="3525185at2759"/>
<gene>
    <name evidence="1" type="ORF">B0A54_00992</name>
</gene>
<dbReference type="STRING" id="329885.A0A4U0VKM8"/>
<dbReference type="Proteomes" id="UP000310066">
    <property type="component" value="Unassembled WGS sequence"/>
</dbReference>
<reference evidence="1 2" key="1">
    <citation type="submission" date="2017-03" db="EMBL/GenBank/DDBJ databases">
        <title>Genomes of endolithic fungi from Antarctica.</title>
        <authorList>
            <person name="Coleine C."/>
            <person name="Masonjones S."/>
            <person name="Stajich J.E."/>
        </authorList>
    </citation>
    <scope>NUCLEOTIDE SEQUENCE [LARGE SCALE GENOMIC DNA]</scope>
    <source>
        <strain evidence="1 2">CCFEE 5311</strain>
    </source>
</reference>
<dbReference type="AlphaFoldDB" id="A0A4U0VKM8"/>
<accession>A0A4U0VKM8</accession>
<evidence type="ECO:0000313" key="2">
    <source>
        <dbReference type="Proteomes" id="UP000310066"/>
    </source>
</evidence>
<name>A0A4U0VKM8_9PEZI</name>
<evidence type="ECO:0000313" key="1">
    <source>
        <dbReference type="EMBL" id="TKA48916.1"/>
    </source>
</evidence>
<organism evidence="1 2">
    <name type="scientific">Friedmanniomyces endolithicus</name>
    <dbReference type="NCBI Taxonomy" id="329885"/>
    <lineage>
        <taxon>Eukaryota</taxon>
        <taxon>Fungi</taxon>
        <taxon>Dikarya</taxon>
        <taxon>Ascomycota</taxon>
        <taxon>Pezizomycotina</taxon>
        <taxon>Dothideomycetes</taxon>
        <taxon>Dothideomycetidae</taxon>
        <taxon>Mycosphaerellales</taxon>
        <taxon>Teratosphaeriaceae</taxon>
        <taxon>Friedmanniomyces</taxon>
    </lineage>
</organism>
<sequence length="234" mass="25920">MIALGGLLKLHDSLGTPLGNCNILALERQSREITTYTVHLNHKLQAWKQIVLELCVGSGDLAAAGPLATLAGVCMNHGYGFFQLVMQFWPLNLILHSTTWLMLRRIAQSDIPSTTLADFARTNATPDPQPYAAYIANHCFHYFRPEAGLYGAQYASWPMATAFHYYAATGQAGSPESQKMTQICREIPSAKFTAAFLRSIATDPMPPRLKGDTKKVQEHVEMAKHWWGVDKASL</sequence>